<organism evidence="3 4">
    <name type="scientific">Cordyceps javanica</name>
    <dbReference type="NCBI Taxonomy" id="43265"/>
    <lineage>
        <taxon>Eukaryota</taxon>
        <taxon>Fungi</taxon>
        <taxon>Dikarya</taxon>
        <taxon>Ascomycota</taxon>
        <taxon>Pezizomycotina</taxon>
        <taxon>Sordariomycetes</taxon>
        <taxon>Hypocreomycetidae</taxon>
        <taxon>Hypocreales</taxon>
        <taxon>Cordycipitaceae</taxon>
        <taxon>Cordyceps</taxon>
    </lineage>
</organism>
<dbReference type="CDD" id="cd00052">
    <property type="entry name" value="EH"/>
    <property type="match status" value="1"/>
</dbReference>
<dbReference type="EMBL" id="SPUK01000013">
    <property type="protein sequence ID" value="TQV92952.1"/>
    <property type="molecule type" value="Genomic_DNA"/>
</dbReference>
<dbReference type="OrthoDB" id="524326at2759"/>
<dbReference type="InterPro" id="IPR000261">
    <property type="entry name" value="EH_dom"/>
</dbReference>
<sequence>MTMQASPEASRGLLSSLHRLSMRPVSPSPHHAGKMPTETRARYERIFMQECQGKPYLTGIEAAIIFLDSHLHKLVLSNIWEQADVTRDGRFSCDEFCLAMWLIEKEKGHHPSITQHPYPTHASTHQALNPWTQPPAYPQSPQHNSQSSHFAHTDSQRPESQSPLPAAHAQTAADNPYVPQPIGQQTMVEPMICQGCDAGLVPGDIAYCCDECKNGVSTFCEPCHRSGKRCYHGVTPAKLEASRDLKNEDKDGDFGFGLKCDGCKTKLKQGMLCWHCKRCFDPNFCKDCWKRRDRRCKHASQGKVQLRRVGKSSVTTEDILDGLDTVGSILGG</sequence>
<feature type="compositionally biased region" description="Polar residues" evidence="1">
    <location>
        <begin position="112"/>
        <end position="131"/>
    </location>
</feature>
<keyword evidence="4" id="KW-1185">Reference proteome</keyword>
<evidence type="ECO:0000259" key="2">
    <source>
        <dbReference type="PROSITE" id="PS50031"/>
    </source>
</evidence>
<proteinExistence type="predicted"/>
<dbReference type="Proteomes" id="UP000315783">
    <property type="component" value="Unassembled WGS sequence"/>
</dbReference>
<dbReference type="GO" id="GO:0005886">
    <property type="term" value="C:plasma membrane"/>
    <property type="evidence" value="ECO:0007669"/>
    <property type="project" value="TreeGrafter"/>
</dbReference>
<feature type="region of interest" description="Disordered" evidence="1">
    <location>
        <begin position="112"/>
        <end position="181"/>
    </location>
</feature>
<evidence type="ECO:0000256" key="1">
    <source>
        <dbReference type="SAM" id="MobiDB-lite"/>
    </source>
</evidence>
<dbReference type="PANTHER" id="PTHR11216">
    <property type="entry name" value="EH DOMAIN"/>
    <property type="match status" value="1"/>
</dbReference>
<dbReference type="AlphaFoldDB" id="A0A545UU10"/>
<protein>
    <submittedName>
        <fullName evidence="3">Cytoskeletal-regulatory complex EF hand domain-containing protein</fullName>
    </submittedName>
</protein>
<dbReference type="PROSITE" id="PS50031">
    <property type="entry name" value="EH"/>
    <property type="match status" value="1"/>
</dbReference>
<comment type="caution">
    <text evidence="3">The sequence shown here is derived from an EMBL/GenBank/DDBJ whole genome shotgun (WGS) entry which is preliminary data.</text>
</comment>
<dbReference type="Gene3D" id="1.10.238.10">
    <property type="entry name" value="EF-hand"/>
    <property type="match status" value="1"/>
</dbReference>
<dbReference type="SMART" id="SM00027">
    <property type="entry name" value="EH"/>
    <property type="match status" value="1"/>
</dbReference>
<dbReference type="SUPFAM" id="SSF47473">
    <property type="entry name" value="EF-hand"/>
    <property type="match status" value="1"/>
</dbReference>
<feature type="domain" description="EH" evidence="2">
    <location>
        <begin position="39"/>
        <end position="103"/>
    </location>
</feature>
<evidence type="ECO:0000313" key="3">
    <source>
        <dbReference type="EMBL" id="TQV92952.1"/>
    </source>
</evidence>
<name>A0A545UU10_9HYPO</name>
<dbReference type="GO" id="GO:0006897">
    <property type="term" value="P:endocytosis"/>
    <property type="evidence" value="ECO:0007669"/>
    <property type="project" value="TreeGrafter"/>
</dbReference>
<reference evidence="3 4" key="1">
    <citation type="journal article" date="2019" name="Appl. Microbiol. Biotechnol.">
        <title>Genome sequence of Isaria javanica and comparative genome analysis insights into family S53 peptidase evolution in fungal entomopathogens.</title>
        <authorList>
            <person name="Lin R."/>
            <person name="Zhang X."/>
            <person name="Xin B."/>
            <person name="Zou M."/>
            <person name="Gao Y."/>
            <person name="Qin F."/>
            <person name="Hu Q."/>
            <person name="Xie B."/>
            <person name="Cheng X."/>
        </authorList>
    </citation>
    <scope>NUCLEOTIDE SEQUENCE [LARGE SCALE GENOMIC DNA]</scope>
    <source>
        <strain evidence="3 4">IJ1G</strain>
    </source>
</reference>
<evidence type="ECO:0000313" key="4">
    <source>
        <dbReference type="Proteomes" id="UP000315783"/>
    </source>
</evidence>
<dbReference type="InterPro" id="IPR011992">
    <property type="entry name" value="EF-hand-dom_pair"/>
</dbReference>
<dbReference type="GO" id="GO:0005737">
    <property type="term" value="C:cytoplasm"/>
    <property type="evidence" value="ECO:0007669"/>
    <property type="project" value="TreeGrafter"/>
</dbReference>
<dbReference type="GO" id="GO:0016197">
    <property type="term" value="P:endosomal transport"/>
    <property type="evidence" value="ECO:0007669"/>
    <property type="project" value="TreeGrafter"/>
</dbReference>
<dbReference type="STRING" id="43265.A0A545UU10"/>
<feature type="compositionally biased region" description="Low complexity" evidence="1">
    <location>
        <begin position="139"/>
        <end position="149"/>
    </location>
</feature>
<gene>
    <name evidence="3" type="ORF">IF1G_08255</name>
</gene>
<accession>A0A545UU10</accession>
<dbReference type="Pfam" id="PF12763">
    <property type="entry name" value="EH"/>
    <property type="match status" value="1"/>
</dbReference>
<dbReference type="PANTHER" id="PTHR11216:SF170">
    <property type="entry name" value="DYNAMIN ASSOCIATED PROTEIN 160, ISOFORM D"/>
    <property type="match status" value="1"/>
</dbReference>